<dbReference type="AlphaFoldDB" id="A0A7L9U543"/>
<accession>A0A7L9U543</accession>
<dbReference type="EMBL" id="CP062941">
    <property type="protein sequence ID" value="QOL49412.1"/>
    <property type="molecule type" value="Genomic_DNA"/>
</dbReference>
<feature type="transmembrane region" description="Helical" evidence="1">
    <location>
        <begin position="21"/>
        <end position="43"/>
    </location>
</feature>
<keyword evidence="1" id="KW-1133">Transmembrane helix</keyword>
<dbReference type="Proteomes" id="UP000593875">
    <property type="component" value="Chromosome"/>
</dbReference>
<dbReference type="InterPro" id="IPR052894">
    <property type="entry name" value="AsmA-related"/>
</dbReference>
<dbReference type="GO" id="GO:0090313">
    <property type="term" value="P:regulation of protein targeting to membrane"/>
    <property type="evidence" value="ECO:0007669"/>
    <property type="project" value="TreeGrafter"/>
</dbReference>
<protein>
    <submittedName>
        <fullName evidence="3">AsmA family protein</fullName>
    </submittedName>
</protein>
<feature type="domain" description="AsmA" evidence="2">
    <location>
        <begin position="18"/>
        <end position="160"/>
    </location>
</feature>
<keyword evidence="4" id="KW-1185">Reference proteome</keyword>
<evidence type="ECO:0000256" key="1">
    <source>
        <dbReference type="SAM" id="Phobius"/>
    </source>
</evidence>
<organism evidence="3 4">
    <name type="scientific">Massilia litorea</name>
    <dbReference type="NCBI Taxonomy" id="2769491"/>
    <lineage>
        <taxon>Bacteria</taxon>
        <taxon>Pseudomonadati</taxon>
        <taxon>Pseudomonadota</taxon>
        <taxon>Betaproteobacteria</taxon>
        <taxon>Burkholderiales</taxon>
        <taxon>Oxalobacteraceae</taxon>
        <taxon>Telluria group</taxon>
        <taxon>Massilia</taxon>
    </lineage>
</organism>
<evidence type="ECO:0000313" key="3">
    <source>
        <dbReference type="EMBL" id="QOL49412.1"/>
    </source>
</evidence>
<keyword evidence="1" id="KW-0472">Membrane</keyword>
<dbReference type="KEGG" id="mlir:LPB04_21360"/>
<dbReference type="GO" id="GO:0005886">
    <property type="term" value="C:plasma membrane"/>
    <property type="evidence" value="ECO:0007669"/>
    <property type="project" value="TreeGrafter"/>
</dbReference>
<name>A0A7L9U543_9BURK</name>
<feature type="domain" description="AsmA" evidence="2">
    <location>
        <begin position="172"/>
        <end position="569"/>
    </location>
</feature>
<gene>
    <name evidence="3" type="ORF">LPB04_21360</name>
</gene>
<reference evidence="3 4" key="1">
    <citation type="submission" date="2020-10" db="EMBL/GenBank/DDBJ databases">
        <title>Genome sequencing of Massilia sp. LPB0304.</title>
        <authorList>
            <person name="Kim J."/>
        </authorList>
    </citation>
    <scope>NUCLEOTIDE SEQUENCE [LARGE SCALE GENOMIC DNA]</scope>
    <source>
        <strain evidence="3 4">LPB0304</strain>
    </source>
</reference>
<evidence type="ECO:0000259" key="2">
    <source>
        <dbReference type="Pfam" id="PF05170"/>
    </source>
</evidence>
<dbReference type="RefSeq" id="WP_193686452.1">
    <property type="nucleotide sequence ID" value="NZ_CP062941.1"/>
</dbReference>
<proteinExistence type="predicted"/>
<dbReference type="Pfam" id="PF05170">
    <property type="entry name" value="AsmA"/>
    <property type="match status" value="2"/>
</dbReference>
<evidence type="ECO:0000313" key="4">
    <source>
        <dbReference type="Proteomes" id="UP000593875"/>
    </source>
</evidence>
<dbReference type="InterPro" id="IPR007844">
    <property type="entry name" value="AsmA"/>
</dbReference>
<dbReference type="PANTHER" id="PTHR30441:SF9">
    <property type="entry name" value="ASMA FAMILY PROTEIN YHJG"/>
    <property type="match status" value="1"/>
</dbReference>
<keyword evidence="1" id="KW-0812">Transmembrane</keyword>
<sequence length="687" mass="74296">MPDTTAQQDASHKHGGKKKKILLGLLATLIAIPVIAIIFILTFDWNKARPWLNAKVSEAIERPFAIRGNLAVQWEVPAKRMAKADRHLRDWLPWPHLIANDVHVGNPASMKQMDMARVRQFSFSLNPFGLLHHTIGIPVLRFEAPYLELQRTDSTHYNWVYRKKEEKSKWELDLERVVLTDGVVRVVDAVTKADITANVRTLDNDAKYGIGFKVTGTYNGAPVTGGGKVGQVLSLKDQNTPYPVQADMRSGPSRIAVEGTVTSPAKLKAVDLQLELAGRSMARLYNFTGITLPETPAFSTSGHLKGELDREHGRWTYDKFKGKVGSSDINGKLVFEGGKPRPKLTGNVSTHQLLFTDLGPLIGGDSNESKKARGVDAVQPGGKVLPVEEFRTERWTAIDADVRYTAEKIIREKTLPISKLSTHLVMKDGVITLEPLEFGVAGGTLRSTIRMDGSGKGKNTIAATAKVQARHIQIKQLFPTIEKMQATVGQINGDAQLSATGSSVAALLGSSNGEVKALINQGTISKMLLEEMGLNVGNIIVTKLFGDKQVQLNCLAADFDVNKGVMQSQVFVVDTEEAIIRVNGTVSLANEQMDLTIKPDTKALRLFTLRAPLYVRGPFSKPDVSVDKGVLALKAGGAAVLAAAAAPVAALIPLINTGPGESSPCGQLVALAKQKPTAPPPGKAKAR</sequence>
<dbReference type="PANTHER" id="PTHR30441">
    <property type="entry name" value="DUF748 DOMAIN-CONTAINING PROTEIN"/>
    <property type="match status" value="1"/>
</dbReference>